<keyword evidence="3" id="KW-1185">Reference proteome</keyword>
<dbReference type="Gene3D" id="3.40.50.10540">
    <property type="entry name" value="Crotonobetainyl-coa:carnitine coa-transferase, domain 1"/>
    <property type="match status" value="2"/>
</dbReference>
<dbReference type="Proteomes" id="UP000241595">
    <property type="component" value="Unassembled WGS sequence"/>
</dbReference>
<dbReference type="Pfam" id="PF02515">
    <property type="entry name" value="CoA_transf_3"/>
    <property type="match status" value="2"/>
</dbReference>
<name>A0A2U3NDS3_9MYCO</name>
<dbReference type="InterPro" id="IPR023606">
    <property type="entry name" value="CoA-Trfase_III_dom_1_sf"/>
</dbReference>
<evidence type="ECO:0000313" key="2">
    <source>
        <dbReference type="EMBL" id="SPM29668.1"/>
    </source>
</evidence>
<dbReference type="EMBL" id="FTRV01000013">
    <property type="protein sequence ID" value="SPM29668.1"/>
    <property type="molecule type" value="Genomic_DNA"/>
</dbReference>
<gene>
    <name evidence="2" type="ORF">MTAB308_3160</name>
</gene>
<keyword evidence="1 2" id="KW-0808">Transferase</keyword>
<dbReference type="AlphaFoldDB" id="A0A2U3NDS3"/>
<evidence type="ECO:0000313" key="3">
    <source>
        <dbReference type="Proteomes" id="UP000241595"/>
    </source>
</evidence>
<dbReference type="Gene3D" id="3.30.1540.10">
    <property type="entry name" value="formyl-coa transferase, domain 3"/>
    <property type="match status" value="2"/>
</dbReference>
<reference evidence="2 3" key="1">
    <citation type="submission" date="2017-01" db="EMBL/GenBank/DDBJ databases">
        <authorList>
            <consortium name="Urmite Genomes"/>
        </authorList>
    </citation>
    <scope>NUCLEOTIDE SEQUENCE [LARGE SCALE GENOMIC DNA]</scope>
    <source>
        <strain evidence="2 3">AB308</strain>
    </source>
</reference>
<dbReference type="InterPro" id="IPR044855">
    <property type="entry name" value="CoA-Trfase_III_dom3_sf"/>
</dbReference>
<dbReference type="GO" id="GO:0008410">
    <property type="term" value="F:CoA-transferase activity"/>
    <property type="evidence" value="ECO:0007669"/>
    <property type="project" value="TreeGrafter"/>
</dbReference>
<protein>
    <submittedName>
        <fullName evidence="2">CoA transferase</fullName>
    </submittedName>
</protein>
<dbReference type="PANTHER" id="PTHR48207:SF3">
    <property type="entry name" value="SUCCINATE--HYDROXYMETHYLGLUTARATE COA-TRANSFERASE"/>
    <property type="match status" value="1"/>
</dbReference>
<sequence length="781" mass="83061">VAARAPFADWRVLELSNGIAASYCGKMFVDAGAEVVKIESPHGDSVRRWSARPGGPAGALFGYLAAGKKSVNDDAQTAALLAGADLVITDLTDGWTLDSITAHTGAAAVVVAVTPFGMTGPYVEDQVVANEFILQALCGSIASRGWPGDEPVQAGGRLGEWLAGTFAAAVAAATARHAARSGRGEVIDVSTYEAMVIAMGGLSTMSASVLGADSLLYQRSLELPSIVATADGMVGFCTITAQQFQDFLIMIDRADLVDDAELASFAGRVQRRDEFLAMVTRWTESRTTQEIIDVAVAFRIPVAPIATPASLPTVDHFVQRGVFVESALGVLQPRVPYRSEAMITRPPGQPPRLGADNGRLHWPARPRRPDGPGADADALPLCDIRITDLTAFWAGPVATQLLGALGADVIKLEGVRRPDGMRFSAGRPPDWDQWWEWGPVFLCSNNNKRGISVELSTDAGRAIALELMAASDLVIENFSPRVMGNFGLTWDAVAAANPRAVMVRMPAFGLDGPWRDRVGFAQTMEQATGMAWMTGHADGPPVIPRGVCDPIAGLHAAFAAIAALAIRDRDGAGMHVESTMVEAALNVAAEMLVEYSRNGVELRREGNRGPGATPQGVYPCPGDDEWVALAATDDAARASLARLIERPELDPHEGAWRERADEIDKLIADWTARHPVAEAVAALRGAGVPAARVTAPAALLSDPQLLARGFWETVDHPVAGSFLCTGMPFAFVGRPRRWIRRVPPLYGQHTDEVLTGILGRSQQDLLELRAAGATSVRPAGL</sequence>
<dbReference type="InterPro" id="IPR050483">
    <property type="entry name" value="CoA-transferase_III_domain"/>
</dbReference>
<dbReference type="PANTHER" id="PTHR48207">
    <property type="entry name" value="SUCCINATE--HYDROXYMETHYLGLUTARATE COA-TRANSFERASE"/>
    <property type="match status" value="1"/>
</dbReference>
<proteinExistence type="predicted"/>
<dbReference type="SUPFAM" id="SSF89796">
    <property type="entry name" value="CoA-transferase family III (CaiB/BaiF)"/>
    <property type="match status" value="2"/>
</dbReference>
<accession>A0A2U3NDS3</accession>
<feature type="non-terminal residue" evidence="2">
    <location>
        <position position="1"/>
    </location>
</feature>
<organism evidence="2 3">
    <name type="scientific">Mycobacterium terramassiliense</name>
    <dbReference type="NCBI Taxonomy" id="1841859"/>
    <lineage>
        <taxon>Bacteria</taxon>
        <taxon>Bacillati</taxon>
        <taxon>Actinomycetota</taxon>
        <taxon>Actinomycetes</taxon>
        <taxon>Mycobacteriales</taxon>
        <taxon>Mycobacteriaceae</taxon>
        <taxon>Mycobacterium</taxon>
    </lineage>
</organism>
<dbReference type="InterPro" id="IPR003673">
    <property type="entry name" value="CoA-Trfase_fam_III"/>
</dbReference>
<dbReference type="STRING" id="1841859.GCA_900157385_03160"/>
<evidence type="ECO:0000256" key="1">
    <source>
        <dbReference type="ARBA" id="ARBA00022679"/>
    </source>
</evidence>